<dbReference type="Pfam" id="PF25994">
    <property type="entry name" value="HH_AprE"/>
    <property type="match status" value="1"/>
</dbReference>
<name>A0A381IJP7_AMIAI</name>
<evidence type="ECO:0000259" key="4">
    <source>
        <dbReference type="Pfam" id="PF25994"/>
    </source>
</evidence>
<gene>
    <name evidence="5" type="ORF">NCTC10684_05086</name>
</gene>
<dbReference type="OrthoDB" id="9798876at2"/>
<sequence>MNRRLLYAALALGFSSVFTHAQNATPVQSRVTTQVLSKADRLLVRLLGYPELSGEYRIGPEGDITMAVIGRVNVSGLDAASLEKLLSDRVTEITGKPGKATVEVIAYKPVFVTGLVENSGAVPWQPGLTVLQAVALAGGLVQPTSKLNDEPGSVERSDAEYRKLLDDQIRSVATIARLKSERAHAPAIAIPDILTKLAGKDAAQDLIQREQLVLSSRMGSLDAQLAANARAKTAANDELHRLQEQRTLLDGQIEQQRSTAAEMNDLQKRGVVRAETAREAAFRLSDIEEKRTNTLVAIARVQSLIFSLESGETVIKSDSSSRLDLDISRLEQKIFQNSIELEIWRSDTVKQSEFLIRYQIVRNGGVITPDAKFYSELLPKDVLVVGDDGSSTPSAVGDK</sequence>
<dbReference type="Proteomes" id="UP000254701">
    <property type="component" value="Unassembled WGS sequence"/>
</dbReference>
<evidence type="ECO:0000259" key="3">
    <source>
        <dbReference type="Pfam" id="PF02563"/>
    </source>
</evidence>
<organism evidence="5 6">
    <name type="scientific">Aminobacter aminovorans</name>
    <name type="common">Chelatobacter heintzii</name>
    <dbReference type="NCBI Taxonomy" id="83263"/>
    <lineage>
        <taxon>Bacteria</taxon>
        <taxon>Pseudomonadati</taxon>
        <taxon>Pseudomonadota</taxon>
        <taxon>Alphaproteobacteria</taxon>
        <taxon>Hyphomicrobiales</taxon>
        <taxon>Phyllobacteriaceae</taxon>
        <taxon>Aminobacter</taxon>
    </lineage>
</organism>
<evidence type="ECO:0000313" key="5">
    <source>
        <dbReference type="EMBL" id="SUY28312.1"/>
    </source>
</evidence>
<dbReference type="PANTHER" id="PTHR33619">
    <property type="entry name" value="POLYSACCHARIDE EXPORT PROTEIN GFCE-RELATED"/>
    <property type="match status" value="1"/>
</dbReference>
<dbReference type="PANTHER" id="PTHR33619:SF3">
    <property type="entry name" value="POLYSACCHARIDE EXPORT PROTEIN GFCE-RELATED"/>
    <property type="match status" value="1"/>
</dbReference>
<evidence type="ECO:0000256" key="2">
    <source>
        <dbReference type="SAM" id="SignalP"/>
    </source>
</evidence>
<dbReference type="RefSeq" id="WP_115734104.1">
    <property type="nucleotide sequence ID" value="NZ_BAAAVY010000009.1"/>
</dbReference>
<feature type="signal peptide" evidence="2">
    <location>
        <begin position="1"/>
        <end position="21"/>
    </location>
</feature>
<dbReference type="InterPro" id="IPR058781">
    <property type="entry name" value="HH_AprE-like"/>
</dbReference>
<dbReference type="InterPro" id="IPR003715">
    <property type="entry name" value="Poly_export_N"/>
</dbReference>
<dbReference type="Pfam" id="PF02563">
    <property type="entry name" value="Poly_export"/>
    <property type="match status" value="1"/>
</dbReference>
<reference evidence="5 6" key="1">
    <citation type="submission" date="2018-06" db="EMBL/GenBank/DDBJ databases">
        <authorList>
            <consortium name="Pathogen Informatics"/>
            <person name="Doyle S."/>
        </authorList>
    </citation>
    <scope>NUCLEOTIDE SEQUENCE [LARGE SCALE GENOMIC DNA]</scope>
    <source>
        <strain evidence="5 6">NCTC10684</strain>
    </source>
</reference>
<dbReference type="GO" id="GO:0015159">
    <property type="term" value="F:polysaccharide transmembrane transporter activity"/>
    <property type="evidence" value="ECO:0007669"/>
    <property type="project" value="InterPro"/>
</dbReference>
<feature type="domain" description="AprE-like long alpha-helical hairpin" evidence="4">
    <location>
        <begin position="158"/>
        <end position="334"/>
    </location>
</feature>
<protein>
    <submittedName>
        <fullName evidence="5">Putative polysaccharide export protein, PEP-CTERM sytem-associated</fullName>
    </submittedName>
</protein>
<keyword evidence="1 2" id="KW-0732">Signal</keyword>
<dbReference type="AlphaFoldDB" id="A0A381IJP7"/>
<evidence type="ECO:0000256" key="1">
    <source>
        <dbReference type="ARBA" id="ARBA00022729"/>
    </source>
</evidence>
<proteinExistence type="predicted"/>
<feature type="chain" id="PRO_5016747670" evidence="2">
    <location>
        <begin position="22"/>
        <end position="399"/>
    </location>
</feature>
<dbReference type="InterPro" id="IPR049712">
    <property type="entry name" value="Poly_export"/>
</dbReference>
<evidence type="ECO:0000313" key="6">
    <source>
        <dbReference type="Proteomes" id="UP000254701"/>
    </source>
</evidence>
<feature type="domain" description="Polysaccharide export protein N-terminal" evidence="3">
    <location>
        <begin position="33"/>
        <end position="102"/>
    </location>
</feature>
<dbReference type="Gene3D" id="3.30.1950.10">
    <property type="entry name" value="wza like domain"/>
    <property type="match status" value="1"/>
</dbReference>
<dbReference type="EMBL" id="UFSM01000002">
    <property type="protein sequence ID" value="SUY28312.1"/>
    <property type="molecule type" value="Genomic_DNA"/>
</dbReference>
<accession>A0A381IJP7</accession>